<dbReference type="SUPFAM" id="SSF53822">
    <property type="entry name" value="Periplasmic binding protein-like I"/>
    <property type="match status" value="1"/>
</dbReference>
<organism evidence="6 7">
    <name type="scientific">Xanthobacter aminoxidans</name>
    <dbReference type="NCBI Taxonomy" id="186280"/>
    <lineage>
        <taxon>Bacteria</taxon>
        <taxon>Pseudomonadati</taxon>
        <taxon>Pseudomonadota</taxon>
        <taxon>Alphaproteobacteria</taxon>
        <taxon>Hyphomicrobiales</taxon>
        <taxon>Xanthobacteraceae</taxon>
        <taxon>Xanthobacter</taxon>
    </lineage>
</organism>
<feature type="signal peptide" evidence="4">
    <location>
        <begin position="1"/>
        <end position="25"/>
    </location>
</feature>
<evidence type="ECO:0000313" key="7">
    <source>
        <dbReference type="Proteomes" id="UP001604043"/>
    </source>
</evidence>
<comment type="similarity">
    <text evidence="1">Belongs to the leucine-binding protein family.</text>
</comment>
<dbReference type="EMBL" id="JBAFUR010000003">
    <property type="protein sequence ID" value="MFG1252956.1"/>
    <property type="molecule type" value="Genomic_DNA"/>
</dbReference>
<feature type="domain" description="Leucine-binding protein" evidence="5">
    <location>
        <begin position="38"/>
        <end position="375"/>
    </location>
</feature>
<dbReference type="CDD" id="cd06327">
    <property type="entry name" value="PBP1_SBP-like"/>
    <property type="match status" value="1"/>
</dbReference>
<name>A0ABW6ZGL1_9HYPH</name>
<comment type="caution">
    <text evidence="6">The sequence shown here is derived from an EMBL/GenBank/DDBJ whole genome shotgun (WGS) entry which is preliminary data.</text>
</comment>
<keyword evidence="7" id="KW-1185">Reference proteome</keyword>
<protein>
    <submittedName>
        <fullName evidence="6">ABC transporter substrate-binding protein</fullName>
    </submittedName>
</protein>
<dbReference type="RefSeq" id="WP_029557320.1">
    <property type="nucleotide sequence ID" value="NZ_JBAFUR010000003.1"/>
</dbReference>
<evidence type="ECO:0000256" key="4">
    <source>
        <dbReference type="SAM" id="SignalP"/>
    </source>
</evidence>
<dbReference type="InterPro" id="IPR051010">
    <property type="entry name" value="BCAA_transport"/>
</dbReference>
<evidence type="ECO:0000256" key="1">
    <source>
        <dbReference type="ARBA" id="ARBA00010062"/>
    </source>
</evidence>
<evidence type="ECO:0000256" key="3">
    <source>
        <dbReference type="ARBA" id="ARBA00022970"/>
    </source>
</evidence>
<dbReference type="PANTHER" id="PTHR30483">
    <property type="entry name" value="LEUCINE-SPECIFIC-BINDING PROTEIN"/>
    <property type="match status" value="1"/>
</dbReference>
<keyword evidence="3" id="KW-0029">Amino-acid transport</keyword>
<dbReference type="InterPro" id="IPR028082">
    <property type="entry name" value="Peripla_BP_I"/>
</dbReference>
<feature type="chain" id="PRO_5046009273" evidence="4">
    <location>
        <begin position="26"/>
        <end position="411"/>
    </location>
</feature>
<dbReference type="Pfam" id="PF13458">
    <property type="entry name" value="Peripla_BP_6"/>
    <property type="match status" value="1"/>
</dbReference>
<sequence>MTKSRSITYTAAVFVSLASFLQANAQSGGNPAFSDGVIKLGVLTDMSGPYADYAGNGSFTAVKMAVEDFGGKLGGKPIEVIVADHQNKSDVGVSIARAWYDVDKVDAIFDISNSAVALAVTGVTKEKNKVVILGGVSTPKITTDTCTPNSVQYIYDANALSNVVGKAIVRDGGDTWFFLTVDFAFGHGLEKTTADVVKASGGKVLGSVRFPLNTADFSSFLLQAQASNAKVIALASAGSDTTNAIKGANEFGISNAGRQRVATLLTFITDVHSMGLTQAQNLLLATAFYWDRDEEARKFAKRFQERMGKMPTMVQAGMYSAAMHYLRSAEKAGTDAGTEVVARMKAEPINDFFSRGGHIRPDGLHEHEMQLMRVKIPAESKGPWDYYAPLFTVTAADAFSPMVPGACAAIK</sequence>
<reference evidence="6 7" key="1">
    <citation type="submission" date="2024-02" db="EMBL/GenBank/DDBJ databases">
        <title>Expansion and revision of Xanthobacter and proposal of Roseixanthobacter gen. nov.</title>
        <authorList>
            <person name="Soltysiak M.P.M."/>
            <person name="Jalihal A."/>
            <person name="Ory A."/>
            <person name="Chrisophersen C."/>
            <person name="Lee A.D."/>
            <person name="Boulton J."/>
            <person name="Springer M."/>
        </authorList>
    </citation>
    <scope>NUCLEOTIDE SEQUENCE [LARGE SCALE GENOMIC DNA]</scope>
    <source>
        <strain evidence="6 7">CB5</strain>
    </source>
</reference>
<evidence type="ECO:0000313" key="6">
    <source>
        <dbReference type="EMBL" id="MFG1252956.1"/>
    </source>
</evidence>
<dbReference type="InterPro" id="IPR028081">
    <property type="entry name" value="Leu-bd"/>
</dbReference>
<keyword evidence="2 4" id="KW-0732">Signal</keyword>
<dbReference type="Proteomes" id="UP001604043">
    <property type="component" value="Unassembled WGS sequence"/>
</dbReference>
<keyword evidence="3" id="KW-0813">Transport</keyword>
<gene>
    <name evidence="6" type="ORF">V5F30_12160</name>
</gene>
<evidence type="ECO:0000259" key="5">
    <source>
        <dbReference type="Pfam" id="PF13458"/>
    </source>
</evidence>
<accession>A0ABW6ZGL1</accession>
<dbReference type="PANTHER" id="PTHR30483:SF6">
    <property type="entry name" value="PERIPLASMIC BINDING PROTEIN OF ABC TRANSPORTER FOR NATURAL AMINO ACIDS"/>
    <property type="match status" value="1"/>
</dbReference>
<proteinExistence type="inferred from homology"/>
<dbReference type="Gene3D" id="3.40.50.2300">
    <property type="match status" value="2"/>
</dbReference>
<evidence type="ECO:0000256" key="2">
    <source>
        <dbReference type="ARBA" id="ARBA00022729"/>
    </source>
</evidence>